<evidence type="ECO:0000256" key="6">
    <source>
        <dbReference type="ARBA" id="ARBA00023709"/>
    </source>
</evidence>
<evidence type="ECO:0000313" key="12">
    <source>
        <dbReference type="Proteomes" id="UP000244754"/>
    </source>
</evidence>
<evidence type="ECO:0000256" key="5">
    <source>
        <dbReference type="ARBA" id="ARBA00023239"/>
    </source>
</evidence>
<accession>A0A2S0WFB3</accession>
<dbReference type="Gene3D" id="3.90.226.10">
    <property type="entry name" value="2-enoyl-CoA Hydratase, Chain A, domain 1"/>
    <property type="match status" value="1"/>
</dbReference>
<keyword evidence="12" id="KW-1185">Reference proteome</keyword>
<evidence type="ECO:0000256" key="8">
    <source>
        <dbReference type="ARBA" id="ARBA00039456"/>
    </source>
</evidence>
<dbReference type="SUPFAM" id="SSF52096">
    <property type="entry name" value="ClpP/crotonase"/>
    <property type="match status" value="1"/>
</dbReference>
<evidence type="ECO:0000256" key="4">
    <source>
        <dbReference type="ARBA" id="ARBA00022832"/>
    </source>
</evidence>
<comment type="function">
    <text evidence="1">Could possibly oxidize fatty acids using specific components.</text>
</comment>
<evidence type="ECO:0000256" key="7">
    <source>
        <dbReference type="ARBA" id="ARBA00023717"/>
    </source>
</evidence>
<proteinExistence type="inferred from homology"/>
<dbReference type="FunFam" id="3.90.226.10:FF:000009">
    <property type="entry name" value="Carnitinyl-CoA dehydratase"/>
    <property type="match status" value="1"/>
</dbReference>
<gene>
    <name evidence="11" type="ORF">C3E79_08090</name>
</gene>
<reference evidence="12" key="1">
    <citation type="submission" date="2018-01" db="EMBL/GenBank/DDBJ databases">
        <authorList>
            <person name="Li J."/>
        </authorList>
    </citation>
    <scope>NUCLEOTIDE SEQUENCE [LARGE SCALE GENOMIC DNA]</scope>
    <source>
        <strain evidence="12">2184</strain>
    </source>
</reference>
<dbReference type="CDD" id="cd06558">
    <property type="entry name" value="crotonase-like"/>
    <property type="match status" value="1"/>
</dbReference>
<sequence>MGEYMVEATVIRNDQDGVATLTVNRPDKMNAANREVLAALNSHLDDIEDDESVDVIIITGAGEKAFVAGADINELAARQALDGLEAYMQRTYSRLAAFAKPTIAAINGYALGGGCELALACDIRVASDNAVFGLPETGLGIMPAAGGTQRLVTLAGRGLALDMIITGRRISAEEAKQAGLVTYLTDQETLIAQAEKVAERIRRKGPTAVNLARKVVAAGAKVDEETGLFIERLAQSVLYATAEKKEGTSAFLDKRHPDFGSVRGQH</sequence>
<dbReference type="AlphaFoldDB" id="A0A2S0WFB3"/>
<keyword evidence="5" id="KW-0456">Lyase</keyword>
<dbReference type="GO" id="GO:0004300">
    <property type="term" value="F:enoyl-CoA hydratase activity"/>
    <property type="evidence" value="ECO:0007669"/>
    <property type="project" value="UniProtKB-EC"/>
</dbReference>
<dbReference type="OrthoDB" id="8452484at2"/>
<dbReference type="Gene3D" id="1.10.12.10">
    <property type="entry name" value="Lyase 2-enoyl-coa Hydratase, Chain A, domain 2"/>
    <property type="match status" value="1"/>
</dbReference>
<dbReference type="GO" id="GO:0006635">
    <property type="term" value="P:fatty acid beta-oxidation"/>
    <property type="evidence" value="ECO:0007669"/>
    <property type="project" value="TreeGrafter"/>
</dbReference>
<evidence type="ECO:0000256" key="2">
    <source>
        <dbReference type="ARBA" id="ARBA00005254"/>
    </source>
</evidence>
<comment type="catalytic activity">
    <reaction evidence="7">
        <text>a 4-saturated-(3S)-3-hydroxyacyl-CoA = a (3E)-enoyl-CoA + H2O</text>
        <dbReference type="Rhea" id="RHEA:20724"/>
        <dbReference type="ChEBI" id="CHEBI:15377"/>
        <dbReference type="ChEBI" id="CHEBI:58521"/>
        <dbReference type="ChEBI" id="CHEBI:137480"/>
        <dbReference type="EC" id="4.2.1.17"/>
    </reaction>
</comment>
<dbReference type="InterPro" id="IPR001753">
    <property type="entry name" value="Enoyl-CoA_hydra/iso"/>
</dbReference>
<dbReference type="InterPro" id="IPR029045">
    <property type="entry name" value="ClpP/crotonase-like_dom_sf"/>
</dbReference>
<protein>
    <recommendedName>
        <fullName evidence="8">Probable enoyl-CoA hydratase EchA17</fullName>
        <ecNumber evidence="3">4.2.1.17</ecNumber>
    </recommendedName>
    <alternativeName>
        <fullName evidence="9">Probable enoyl-CoA hydratase echA17</fullName>
    </alternativeName>
</protein>
<dbReference type="Proteomes" id="UP000244754">
    <property type="component" value="Chromosome"/>
</dbReference>
<evidence type="ECO:0000313" key="11">
    <source>
        <dbReference type="EMBL" id="AWB84446.1"/>
    </source>
</evidence>
<comment type="similarity">
    <text evidence="2 10">Belongs to the enoyl-CoA hydratase/isomerase family.</text>
</comment>
<organism evidence="11 12">
    <name type="scientific">Corynebacterium liangguodongii</name>
    <dbReference type="NCBI Taxonomy" id="2079535"/>
    <lineage>
        <taxon>Bacteria</taxon>
        <taxon>Bacillati</taxon>
        <taxon>Actinomycetota</taxon>
        <taxon>Actinomycetes</taxon>
        <taxon>Mycobacteriales</taxon>
        <taxon>Corynebacteriaceae</taxon>
        <taxon>Corynebacterium</taxon>
    </lineage>
</organism>
<dbReference type="EC" id="4.2.1.17" evidence="3"/>
<evidence type="ECO:0000256" key="3">
    <source>
        <dbReference type="ARBA" id="ARBA00012076"/>
    </source>
</evidence>
<evidence type="ECO:0000256" key="9">
    <source>
        <dbReference type="ARBA" id="ARBA00073436"/>
    </source>
</evidence>
<dbReference type="KEGG" id="clia:C3E79_08090"/>
<evidence type="ECO:0000256" key="1">
    <source>
        <dbReference type="ARBA" id="ARBA00002994"/>
    </source>
</evidence>
<dbReference type="InterPro" id="IPR018376">
    <property type="entry name" value="Enoyl-CoA_hyd/isom_CS"/>
</dbReference>
<evidence type="ECO:0000256" key="10">
    <source>
        <dbReference type="RuleBase" id="RU003707"/>
    </source>
</evidence>
<dbReference type="InterPro" id="IPR014748">
    <property type="entry name" value="Enoyl-CoA_hydra_C"/>
</dbReference>
<keyword evidence="4" id="KW-0443">Lipid metabolism</keyword>
<dbReference type="PANTHER" id="PTHR11941">
    <property type="entry name" value="ENOYL-COA HYDRATASE-RELATED"/>
    <property type="match status" value="1"/>
</dbReference>
<dbReference type="Pfam" id="PF00378">
    <property type="entry name" value="ECH_1"/>
    <property type="match status" value="1"/>
</dbReference>
<dbReference type="PROSITE" id="PS00166">
    <property type="entry name" value="ENOYL_COA_HYDRATASE"/>
    <property type="match status" value="1"/>
</dbReference>
<dbReference type="EMBL" id="CP026948">
    <property type="protein sequence ID" value="AWB84446.1"/>
    <property type="molecule type" value="Genomic_DNA"/>
</dbReference>
<comment type="catalytic activity">
    <reaction evidence="6">
        <text>a (3S)-3-hydroxyacyl-CoA = a (2E)-enoyl-CoA + H2O</text>
        <dbReference type="Rhea" id="RHEA:16105"/>
        <dbReference type="ChEBI" id="CHEBI:15377"/>
        <dbReference type="ChEBI" id="CHEBI:57318"/>
        <dbReference type="ChEBI" id="CHEBI:58856"/>
        <dbReference type="EC" id="4.2.1.17"/>
    </reaction>
</comment>
<dbReference type="PANTHER" id="PTHR11941:SF54">
    <property type="entry name" value="ENOYL-COA HYDRATASE, MITOCHONDRIAL"/>
    <property type="match status" value="1"/>
</dbReference>
<name>A0A2S0WFB3_9CORY</name>
<keyword evidence="4" id="KW-0276">Fatty acid metabolism</keyword>